<dbReference type="OMA" id="CEGTTHI"/>
<sequence length="428" mass="48409">MARTRTTILATTNDPPMVDATPLLPQQTSADNTTRTETPVPNSRSTAIDSRPPLHDRPAYEDVRSPYFLNNADHPGLVLATPVLTDRNFQPWQRDFKLSIGARNKTPFLDGSLPQPPPHYSLYSSWNRCNQNGYVVDHSLGFSRNQNKYHVPRHSSRDVDRTQQPIQSRAIWDEINQLRPRITYVCAVAAQNHDHINHDQVLQFLKGLHESYHAVRDQILLIDPCPPLNKVFSMLQIKHPRTNGLALTVLMAKKQGHYKDKCYFLHGFPPGYGKPRFDSNNHKKPDSGSTSRPQTHQVSTTDSQLTQAQCQQLISMLTQQLQPATDASTSDQPAVNNTTATILDAHLVEPKSYSQACKQKIWNTAMDTEIDALEANNTWIVVPLPPGQHVISNKWVYRIKYNPDGSVERLKAQLVAKGYTQQQGIDYF</sequence>
<feature type="region of interest" description="Disordered" evidence="1">
    <location>
        <begin position="1"/>
        <end position="59"/>
    </location>
</feature>
<dbReference type="Proteomes" id="UP000596661">
    <property type="component" value="Chromosome 6"/>
</dbReference>
<dbReference type="Pfam" id="PF14244">
    <property type="entry name" value="Retrotran_gag_3"/>
    <property type="match status" value="1"/>
</dbReference>
<protein>
    <recommendedName>
        <fullName evidence="6">Reverse transcriptase Ty1/copia-type domain-containing protein</fullName>
    </recommendedName>
</protein>
<name>A0A803PTB3_CANSA</name>
<reference evidence="4" key="2">
    <citation type="submission" date="2021-03" db="UniProtKB">
        <authorList>
            <consortium name="EnsemblPlants"/>
        </authorList>
    </citation>
    <scope>IDENTIFICATION</scope>
</reference>
<dbReference type="EMBL" id="UZAU01000593">
    <property type="status" value="NOT_ANNOTATED_CDS"/>
    <property type="molecule type" value="Genomic_DNA"/>
</dbReference>
<feature type="region of interest" description="Disordered" evidence="1">
    <location>
        <begin position="274"/>
        <end position="303"/>
    </location>
</feature>
<dbReference type="InterPro" id="IPR029472">
    <property type="entry name" value="Copia-like_N"/>
</dbReference>
<evidence type="ECO:0000256" key="1">
    <source>
        <dbReference type="SAM" id="MobiDB-lite"/>
    </source>
</evidence>
<evidence type="ECO:0000313" key="4">
    <source>
        <dbReference type="EnsemblPlants" id="cds.evm.model.06.1153"/>
    </source>
</evidence>
<dbReference type="Gramene" id="evm.model.06.1153">
    <property type="protein sequence ID" value="cds.evm.model.06.1153"/>
    <property type="gene ID" value="evm.TU.06.1153"/>
</dbReference>
<evidence type="ECO:0000259" key="2">
    <source>
        <dbReference type="Pfam" id="PF07727"/>
    </source>
</evidence>
<dbReference type="InterPro" id="IPR013103">
    <property type="entry name" value="RVT_2"/>
</dbReference>
<dbReference type="PANTHER" id="PTHR34222:SF99">
    <property type="entry name" value="PROTEIN, PUTATIVE-RELATED"/>
    <property type="match status" value="1"/>
</dbReference>
<feature type="compositionally biased region" description="Polar residues" evidence="1">
    <location>
        <begin position="1"/>
        <end position="14"/>
    </location>
</feature>
<organism evidence="4 5">
    <name type="scientific">Cannabis sativa</name>
    <name type="common">Hemp</name>
    <name type="synonym">Marijuana</name>
    <dbReference type="NCBI Taxonomy" id="3483"/>
    <lineage>
        <taxon>Eukaryota</taxon>
        <taxon>Viridiplantae</taxon>
        <taxon>Streptophyta</taxon>
        <taxon>Embryophyta</taxon>
        <taxon>Tracheophyta</taxon>
        <taxon>Spermatophyta</taxon>
        <taxon>Magnoliopsida</taxon>
        <taxon>eudicotyledons</taxon>
        <taxon>Gunneridae</taxon>
        <taxon>Pentapetalae</taxon>
        <taxon>rosids</taxon>
        <taxon>fabids</taxon>
        <taxon>Rosales</taxon>
        <taxon>Cannabaceae</taxon>
        <taxon>Cannabis</taxon>
    </lineage>
</organism>
<keyword evidence="5" id="KW-1185">Reference proteome</keyword>
<dbReference type="PANTHER" id="PTHR34222">
    <property type="entry name" value="GAG_PRE-INTEGRS DOMAIN-CONTAINING PROTEIN"/>
    <property type="match status" value="1"/>
</dbReference>
<feature type="domain" description="Retrotransposon Copia-like N-terminal" evidence="3">
    <location>
        <begin position="71"/>
        <end position="117"/>
    </location>
</feature>
<feature type="domain" description="Reverse transcriptase Ty1/copia-type" evidence="2">
    <location>
        <begin position="376"/>
        <end position="427"/>
    </location>
</feature>
<reference evidence="4" key="1">
    <citation type="submission" date="2018-11" db="EMBL/GenBank/DDBJ databases">
        <authorList>
            <person name="Grassa J C."/>
        </authorList>
    </citation>
    <scope>NUCLEOTIDE SEQUENCE [LARGE SCALE GENOMIC DNA]</scope>
</reference>
<dbReference type="Pfam" id="PF07727">
    <property type="entry name" value="RVT_2"/>
    <property type="match status" value="1"/>
</dbReference>
<proteinExistence type="predicted"/>
<evidence type="ECO:0008006" key="6">
    <source>
        <dbReference type="Google" id="ProtNLM"/>
    </source>
</evidence>
<dbReference type="AlphaFoldDB" id="A0A803PTB3"/>
<feature type="compositionally biased region" description="Polar residues" evidence="1">
    <location>
        <begin position="287"/>
        <end position="303"/>
    </location>
</feature>
<evidence type="ECO:0000259" key="3">
    <source>
        <dbReference type="Pfam" id="PF14244"/>
    </source>
</evidence>
<feature type="compositionally biased region" description="Polar residues" evidence="1">
    <location>
        <begin position="24"/>
        <end position="48"/>
    </location>
</feature>
<dbReference type="EnsemblPlants" id="evm.model.06.1153">
    <property type="protein sequence ID" value="cds.evm.model.06.1153"/>
    <property type="gene ID" value="evm.TU.06.1153"/>
</dbReference>
<accession>A0A803PTB3</accession>
<evidence type="ECO:0000313" key="5">
    <source>
        <dbReference type="Proteomes" id="UP000596661"/>
    </source>
</evidence>
<feature type="compositionally biased region" description="Basic and acidic residues" evidence="1">
    <location>
        <begin position="275"/>
        <end position="286"/>
    </location>
</feature>